<gene>
    <name evidence="7" type="ORF">GR328_01900</name>
</gene>
<dbReference type="InterPro" id="IPR001753">
    <property type="entry name" value="Enoyl-CoA_hydra/iso"/>
</dbReference>
<keyword evidence="2" id="KW-0276">Fatty acid metabolism</keyword>
<dbReference type="EMBL" id="WURB01000001">
    <property type="protein sequence ID" value="MXQ10229.1"/>
    <property type="molecule type" value="Genomic_DNA"/>
</dbReference>
<dbReference type="Gene3D" id="3.90.226.10">
    <property type="entry name" value="2-enoyl-CoA Hydratase, Chain A, domain 1"/>
    <property type="match status" value="1"/>
</dbReference>
<dbReference type="GO" id="GO:0016836">
    <property type="term" value="F:hydro-lyase activity"/>
    <property type="evidence" value="ECO:0007669"/>
    <property type="project" value="TreeGrafter"/>
</dbReference>
<keyword evidence="3" id="KW-0809">Transit peptide</keyword>
<comment type="function">
    <text evidence="5">May play a role in fatty acid biosynthesis and insulin sensitivity.</text>
</comment>
<dbReference type="PANTHER" id="PTHR43602">
    <property type="match status" value="1"/>
</dbReference>
<dbReference type="Pfam" id="PF00378">
    <property type="entry name" value="ECH_1"/>
    <property type="match status" value="1"/>
</dbReference>
<dbReference type="InterPro" id="IPR014748">
    <property type="entry name" value="Enoyl-CoA_hydra_C"/>
</dbReference>
<keyword evidence="7" id="KW-0456">Lyase</keyword>
<keyword evidence="8" id="KW-1185">Reference proteome</keyword>
<dbReference type="PANTHER" id="PTHR43602:SF1">
    <property type="entry name" value="ENOYL-COA HYDRATASE DOMAIN-CONTAINING PROTEIN 3, MITOCHONDRIAL"/>
    <property type="match status" value="1"/>
</dbReference>
<dbReference type="GO" id="GO:0006631">
    <property type="term" value="P:fatty acid metabolic process"/>
    <property type="evidence" value="ECO:0007669"/>
    <property type="project" value="UniProtKB-KW"/>
</dbReference>
<evidence type="ECO:0000256" key="5">
    <source>
        <dbReference type="ARBA" id="ARBA00037410"/>
    </source>
</evidence>
<protein>
    <recommendedName>
        <fullName evidence="6">Enoyl-CoA hydratase domain-containing protein 3, mitochondrial</fullName>
    </recommendedName>
</protein>
<accession>A0A7X3MND2</accession>
<dbReference type="AlphaFoldDB" id="A0A7X3MND2"/>
<proteinExistence type="inferred from homology"/>
<comment type="caution">
    <text evidence="7">The sequence shown here is derived from an EMBL/GenBank/DDBJ whole genome shotgun (WGS) entry which is preliminary data.</text>
</comment>
<dbReference type="InterPro" id="IPR052377">
    <property type="entry name" value="Mitochondrial_ECH-domain"/>
</dbReference>
<dbReference type="OrthoDB" id="9795613at2"/>
<keyword evidence="4" id="KW-0443">Lipid metabolism</keyword>
<dbReference type="RefSeq" id="WP_160882825.1">
    <property type="nucleotide sequence ID" value="NZ_WURB01000001.1"/>
</dbReference>
<dbReference type="SUPFAM" id="SSF52096">
    <property type="entry name" value="ClpP/crotonase"/>
    <property type="match status" value="1"/>
</dbReference>
<reference evidence="7 8" key="2">
    <citation type="submission" date="2020-01" db="EMBL/GenBank/DDBJ databases">
        <title>Microvirga sp. nov., an arsenate reduction bacterium isolated from Tibet hotspring sediments.</title>
        <authorList>
            <person name="Xian W.-D."/>
            <person name="Li W.-J."/>
        </authorList>
    </citation>
    <scope>NUCLEOTIDE SEQUENCE [LARGE SCALE GENOMIC DNA]</scope>
    <source>
        <strain evidence="7 8">KCTC 23863</strain>
    </source>
</reference>
<sequence>MSAQIASDEPILIREEREGVVTLTLNRPRQYNALSEEMLEALQQNLDELAVDESVRCVVIAAAGKAFCAGHDLKQMRSNPRQEYYEDLFRRCGRVMQSIVNLPIPVIARVQGMATAAGCQLVASCDLAVAAESATFAVSGINVGLFCSTPAVALSRNVAPKQAFEMLVTGRFISAAEALSYGLINRVAADAELGAAVASLTSDICSKSPVAIRTGKAMFSRQRSMSLEEAYAYAGQVMACNMMAEDAAEGIDAFIGKRKPVWKGR</sequence>
<evidence type="ECO:0000256" key="3">
    <source>
        <dbReference type="ARBA" id="ARBA00022946"/>
    </source>
</evidence>
<reference evidence="7 8" key="1">
    <citation type="submission" date="2019-12" db="EMBL/GenBank/DDBJ databases">
        <authorList>
            <person name="Yuan C.-G."/>
        </authorList>
    </citation>
    <scope>NUCLEOTIDE SEQUENCE [LARGE SCALE GENOMIC DNA]</scope>
    <source>
        <strain evidence="7 8">KCTC 23863</strain>
    </source>
</reference>
<dbReference type="NCBIfam" id="NF006008">
    <property type="entry name" value="PRK08139.1"/>
    <property type="match status" value="1"/>
</dbReference>
<evidence type="ECO:0000313" key="8">
    <source>
        <dbReference type="Proteomes" id="UP000436483"/>
    </source>
</evidence>
<evidence type="ECO:0000256" key="2">
    <source>
        <dbReference type="ARBA" id="ARBA00022832"/>
    </source>
</evidence>
<evidence type="ECO:0000256" key="4">
    <source>
        <dbReference type="ARBA" id="ARBA00023098"/>
    </source>
</evidence>
<name>A0A7X3MND2_9HYPH</name>
<evidence type="ECO:0000256" key="1">
    <source>
        <dbReference type="ARBA" id="ARBA00005254"/>
    </source>
</evidence>
<organism evidence="7 8">
    <name type="scientific">Microvirga makkahensis</name>
    <dbReference type="NCBI Taxonomy" id="1128670"/>
    <lineage>
        <taxon>Bacteria</taxon>
        <taxon>Pseudomonadati</taxon>
        <taxon>Pseudomonadota</taxon>
        <taxon>Alphaproteobacteria</taxon>
        <taxon>Hyphomicrobiales</taxon>
        <taxon>Methylobacteriaceae</taxon>
        <taxon>Microvirga</taxon>
    </lineage>
</organism>
<dbReference type="CDD" id="cd06558">
    <property type="entry name" value="crotonase-like"/>
    <property type="match status" value="1"/>
</dbReference>
<comment type="similarity">
    <text evidence="1">Belongs to the enoyl-CoA hydratase/isomerase family.</text>
</comment>
<dbReference type="InterPro" id="IPR029045">
    <property type="entry name" value="ClpP/crotonase-like_dom_sf"/>
</dbReference>
<evidence type="ECO:0000256" key="6">
    <source>
        <dbReference type="ARBA" id="ARBA00040545"/>
    </source>
</evidence>
<evidence type="ECO:0000313" key="7">
    <source>
        <dbReference type="EMBL" id="MXQ10229.1"/>
    </source>
</evidence>
<dbReference type="Proteomes" id="UP000436483">
    <property type="component" value="Unassembled WGS sequence"/>
</dbReference>
<dbReference type="Gene3D" id="1.10.12.10">
    <property type="entry name" value="Lyase 2-enoyl-coa Hydratase, Chain A, domain 2"/>
    <property type="match status" value="1"/>
</dbReference>